<keyword evidence="2" id="KW-1185">Reference proteome</keyword>
<dbReference type="RefSeq" id="WP_256762645.1">
    <property type="nucleotide sequence ID" value="NZ_JANIGO010000001.1"/>
</dbReference>
<dbReference type="Proteomes" id="UP001204142">
    <property type="component" value="Unassembled WGS sequence"/>
</dbReference>
<reference evidence="1 2" key="1">
    <citation type="submission" date="2022-07" db="EMBL/GenBank/DDBJ databases">
        <authorList>
            <person name="Xamxidin M."/>
            <person name="Wu M."/>
        </authorList>
    </citation>
    <scope>NUCLEOTIDE SEQUENCE [LARGE SCALE GENOMIC DNA]</scope>
    <source>
        <strain evidence="1 2">NBRC 111650</strain>
    </source>
</reference>
<gene>
    <name evidence="1" type="ORF">NQT62_00880</name>
</gene>
<name>A0ABT1WBU8_9BURK</name>
<accession>A0ABT1WBU8</accession>
<sequence length="240" mass="27813">MTTILKPHFGIPLEREYEGWIVHRIEKYFRHIGKSVHVWAVSPTDEATWPADEAMIVGGKLFGLQFKQPKLGTYAAGTSPDFSRLKWILTSPPGQAALVASNPEIYYCLPTFTNREWRRESLHHALFWHPTSSDLANPVDLNVWYENLSTKVKSKNNNIVRHPSCFRWGEFIERVLNCQLPDGFERATPAHTVLQRIRRSYSEFMNIPQGERPDQQNQDSQDGSLETVLYLFYLPEEYFG</sequence>
<evidence type="ECO:0000313" key="2">
    <source>
        <dbReference type="Proteomes" id="UP001204142"/>
    </source>
</evidence>
<organism evidence="1 2">
    <name type="scientific">Limnobacter humi</name>
    <dbReference type="NCBI Taxonomy" id="1778671"/>
    <lineage>
        <taxon>Bacteria</taxon>
        <taxon>Pseudomonadati</taxon>
        <taxon>Pseudomonadota</taxon>
        <taxon>Betaproteobacteria</taxon>
        <taxon>Burkholderiales</taxon>
        <taxon>Burkholderiaceae</taxon>
        <taxon>Limnobacter</taxon>
    </lineage>
</organism>
<dbReference type="EMBL" id="JANIGO010000001">
    <property type="protein sequence ID" value="MCQ8894990.1"/>
    <property type="molecule type" value="Genomic_DNA"/>
</dbReference>
<evidence type="ECO:0000313" key="1">
    <source>
        <dbReference type="EMBL" id="MCQ8894990.1"/>
    </source>
</evidence>
<comment type="caution">
    <text evidence="1">The sequence shown here is derived from an EMBL/GenBank/DDBJ whole genome shotgun (WGS) entry which is preliminary data.</text>
</comment>
<protein>
    <submittedName>
        <fullName evidence="1">Uncharacterized protein</fullName>
    </submittedName>
</protein>
<proteinExistence type="predicted"/>